<sequence>MVLITAVRFGKHTEWLSQSFPILSLHSSAQSAQFKLRIVRAGTLLLQVGDVCFVRISKCRCGQTEHGRKVIAASTPNG</sequence>
<organism evidence="1">
    <name type="scientific">Anopheles sinensis</name>
    <name type="common">Mosquito</name>
    <dbReference type="NCBI Taxonomy" id="74873"/>
    <lineage>
        <taxon>Eukaryota</taxon>
        <taxon>Metazoa</taxon>
        <taxon>Ecdysozoa</taxon>
        <taxon>Arthropoda</taxon>
        <taxon>Hexapoda</taxon>
        <taxon>Insecta</taxon>
        <taxon>Pterygota</taxon>
        <taxon>Neoptera</taxon>
        <taxon>Endopterygota</taxon>
        <taxon>Diptera</taxon>
        <taxon>Nematocera</taxon>
        <taxon>Culicoidea</taxon>
        <taxon>Culicidae</taxon>
        <taxon>Anophelinae</taxon>
        <taxon>Anopheles</taxon>
    </lineage>
</organism>
<keyword evidence="3" id="KW-1185">Reference proteome</keyword>
<evidence type="ECO:0000313" key="3">
    <source>
        <dbReference type="Proteomes" id="UP000030765"/>
    </source>
</evidence>
<accession>A0A084VLH3</accession>
<dbReference type="VEuPathDB" id="VectorBase:ASIC006301"/>
<evidence type="ECO:0000313" key="1">
    <source>
        <dbReference type="EMBL" id="KFB38817.1"/>
    </source>
</evidence>
<evidence type="ECO:0000313" key="2">
    <source>
        <dbReference type="EnsemblMetazoa" id="ASIC006301-PA"/>
    </source>
</evidence>
<dbReference type="EMBL" id="ATLV01014497">
    <property type="status" value="NOT_ANNOTATED_CDS"/>
    <property type="molecule type" value="Genomic_DNA"/>
</dbReference>
<reference evidence="2" key="2">
    <citation type="submission" date="2020-05" db="UniProtKB">
        <authorList>
            <consortium name="EnsemblMetazoa"/>
        </authorList>
    </citation>
    <scope>IDENTIFICATION</scope>
</reference>
<reference evidence="1 3" key="1">
    <citation type="journal article" date="2014" name="BMC Genomics">
        <title>Genome sequence of Anopheles sinensis provides insight into genetics basis of mosquito competence for malaria parasites.</title>
        <authorList>
            <person name="Zhou D."/>
            <person name="Zhang D."/>
            <person name="Ding G."/>
            <person name="Shi L."/>
            <person name="Hou Q."/>
            <person name="Ye Y."/>
            <person name="Xu Y."/>
            <person name="Zhou H."/>
            <person name="Xiong C."/>
            <person name="Li S."/>
            <person name="Yu J."/>
            <person name="Hong S."/>
            <person name="Yu X."/>
            <person name="Zou P."/>
            <person name="Chen C."/>
            <person name="Chang X."/>
            <person name="Wang W."/>
            <person name="Lv Y."/>
            <person name="Sun Y."/>
            <person name="Ma L."/>
            <person name="Shen B."/>
            <person name="Zhu C."/>
        </authorList>
    </citation>
    <scope>NUCLEOTIDE SEQUENCE [LARGE SCALE GENOMIC DNA]</scope>
</reference>
<dbReference type="Proteomes" id="UP000030765">
    <property type="component" value="Unassembled WGS sequence"/>
</dbReference>
<dbReference type="EMBL" id="KE524974">
    <property type="protein sequence ID" value="KFB38817.1"/>
    <property type="molecule type" value="Genomic_DNA"/>
</dbReference>
<name>A0A084VLH3_ANOSI</name>
<gene>
    <name evidence="1" type="ORF">ZHAS_00006301</name>
</gene>
<dbReference type="AlphaFoldDB" id="A0A084VLH3"/>
<protein>
    <submittedName>
        <fullName evidence="1 2">Dper\GL22888-PA-like protein</fullName>
    </submittedName>
</protein>
<dbReference type="EnsemblMetazoa" id="ASIC006301-RA">
    <property type="protein sequence ID" value="ASIC006301-PA"/>
    <property type="gene ID" value="ASIC006301"/>
</dbReference>
<proteinExistence type="predicted"/>